<evidence type="ECO:0000313" key="3">
    <source>
        <dbReference type="Proteomes" id="UP000006753"/>
    </source>
</evidence>
<name>K1WNL7_MARBU</name>
<dbReference type="PANTHER" id="PTHR47668:SF1">
    <property type="entry name" value="DIENELACTONE HYDROLASE DOMAIN-CONTAINING PROTEIN-RELATED"/>
    <property type="match status" value="1"/>
</dbReference>
<organism evidence="2 3">
    <name type="scientific">Marssonina brunnea f. sp. multigermtubi (strain MB_m1)</name>
    <name type="common">Marssonina leaf spot fungus</name>
    <dbReference type="NCBI Taxonomy" id="1072389"/>
    <lineage>
        <taxon>Eukaryota</taxon>
        <taxon>Fungi</taxon>
        <taxon>Dikarya</taxon>
        <taxon>Ascomycota</taxon>
        <taxon>Pezizomycotina</taxon>
        <taxon>Leotiomycetes</taxon>
        <taxon>Helotiales</taxon>
        <taxon>Drepanopezizaceae</taxon>
        <taxon>Drepanopeziza</taxon>
    </lineage>
</organism>
<dbReference type="InterPro" id="IPR029058">
    <property type="entry name" value="AB_hydrolase_fold"/>
</dbReference>
<dbReference type="eggNOG" id="KOG3043">
    <property type="taxonomic scope" value="Eukaryota"/>
</dbReference>
<dbReference type="SUPFAM" id="SSF53474">
    <property type="entry name" value="alpha/beta-Hydrolases"/>
    <property type="match status" value="1"/>
</dbReference>
<keyword evidence="3" id="KW-1185">Reference proteome</keyword>
<dbReference type="KEGG" id="mbe:MBM_07262"/>
<dbReference type="OrthoDB" id="2147163at2759"/>
<dbReference type="InterPro" id="IPR002925">
    <property type="entry name" value="Dienelactn_hydro"/>
</dbReference>
<keyword evidence="2" id="KW-0378">Hydrolase</keyword>
<dbReference type="PANTHER" id="PTHR47668">
    <property type="entry name" value="DIENELACTONE HYDROLASE FAMILY PROTEIN (AFU_ORTHOLOGUE AFUA_6G01940)"/>
    <property type="match status" value="1"/>
</dbReference>
<dbReference type="Proteomes" id="UP000006753">
    <property type="component" value="Unassembled WGS sequence"/>
</dbReference>
<dbReference type="InParanoid" id="K1WNL7"/>
<dbReference type="AlphaFoldDB" id="K1WNL7"/>
<accession>K1WNL7</accession>
<evidence type="ECO:0000313" key="2">
    <source>
        <dbReference type="EMBL" id="EKD14541.1"/>
    </source>
</evidence>
<dbReference type="Gene3D" id="3.40.50.1820">
    <property type="entry name" value="alpha/beta hydrolase"/>
    <property type="match status" value="1"/>
</dbReference>
<protein>
    <submittedName>
        <fullName evidence="2">Dienelactone hydrolase</fullName>
    </submittedName>
</protein>
<dbReference type="Pfam" id="PF01738">
    <property type="entry name" value="DLH"/>
    <property type="match status" value="1"/>
</dbReference>
<dbReference type="GO" id="GO:0016787">
    <property type="term" value="F:hydrolase activity"/>
    <property type="evidence" value="ECO:0007669"/>
    <property type="project" value="UniProtKB-KW"/>
</dbReference>
<gene>
    <name evidence="2" type="ORF">MBM_07262</name>
</gene>
<dbReference type="OMA" id="WGGKIAC"/>
<sequence>MAQAQHGHSAACCSIPPIVSKGYEGKGRWETIAGMKTYVTGPADDSKALLYIYDIFGFFPQSIQGADILSTSDKNQKYQVFMPDWFEGNAADISWLPADTEEKGKALGNFFQTTGAPPTTAKKIPGFLKEIEKLHAGINTWGVVGFCWGGKIVSLTSGTDTPFKAAAECHPAMVDPSEASAIKIPLCMLASKDEPASDVEKFKQGLSGEKHVEIFGDQIHGWMAARADLDDARVKEEYERGYRTLLEFFAKYL</sequence>
<feature type="domain" description="Dienelactone hydrolase" evidence="1">
    <location>
        <begin position="35"/>
        <end position="253"/>
    </location>
</feature>
<proteinExistence type="predicted"/>
<reference evidence="2 3" key="1">
    <citation type="journal article" date="2012" name="BMC Genomics">
        <title>Sequencing the genome of Marssonina brunnea reveals fungus-poplar co-evolution.</title>
        <authorList>
            <person name="Zhu S."/>
            <person name="Cao Y.-Z."/>
            <person name="Jiang C."/>
            <person name="Tan B.-Y."/>
            <person name="Wang Z."/>
            <person name="Feng S."/>
            <person name="Zhang L."/>
            <person name="Su X.-H."/>
            <person name="Brejova B."/>
            <person name="Vinar T."/>
            <person name="Xu M."/>
            <person name="Wang M.-X."/>
            <person name="Zhang S.-G."/>
            <person name="Huang M.-R."/>
            <person name="Wu R."/>
            <person name="Zhou Y."/>
        </authorList>
    </citation>
    <scope>NUCLEOTIDE SEQUENCE [LARGE SCALE GENOMIC DNA]</scope>
    <source>
        <strain evidence="2 3">MB_m1</strain>
    </source>
</reference>
<dbReference type="EMBL" id="JH921445">
    <property type="protein sequence ID" value="EKD14541.1"/>
    <property type="molecule type" value="Genomic_DNA"/>
</dbReference>
<dbReference type="RefSeq" id="XP_007295151.1">
    <property type="nucleotide sequence ID" value="XM_007295089.1"/>
</dbReference>
<dbReference type="GeneID" id="18763197"/>
<dbReference type="HOGENOM" id="CLU_054590_0_0_1"/>
<evidence type="ECO:0000259" key="1">
    <source>
        <dbReference type="Pfam" id="PF01738"/>
    </source>
</evidence>